<keyword evidence="6" id="KW-1185">Reference proteome</keyword>
<evidence type="ECO:0000313" key="6">
    <source>
        <dbReference type="Proteomes" id="UP001433268"/>
    </source>
</evidence>
<dbReference type="SMART" id="SM00248">
    <property type="entry name" value="ANK"/>
    <property type="match status" value="11"/>
</dbReference>
<comment type="caution">
    <text evidence="5">The sequence shown here is derived from an EMBL/GenBank/DDBJ whole genome shotgun (WGS) entry which is preliminary data.</text>
</comment>
<dbReference type="RefSeq" id="XP_066665184.1">
    <property type="nucleotide sequence ID" value="XM_066815894.1"/>
</dbReference>
<dbReference type="Pfam" id="PF12796">
    <property type="entry name" value="Ank_2"/>
    <property type="match status" value="4"/>
</dbReference>
<keyword evidence="1" id="KW-0677">Repeat</keyword>
<evidence type="ECO:0000256" key="1">
    <source>
        <dbReference type="ARBA" id="ARBA00022737"/>
    </source>
</evidence>
<dbReference type="InterPro" id="IPR027417">
    <property type="entry name" value="P-loop_NTPase"/>
</dbReference>
<dbReference type="InterPro" id="IPR056884">
    <property type="entry name" value="NPHP3-like_N"/>
</dbReference>
<dbReference type="PROSITE" id="PS50088">
    <property type="entry name" value="ANK_REPEAT"/>
    <property type="match status" value="5"/>
</dbReference>
<dbReference type="PROSITE" id="PS50297">
    <property type="entry name" value="ANK_REP_REGION"/>
    <property type="match status" value="3"/>
</dbReference>
<dbReference type="PANTHER" id="PTHR10039">
    <property type="entry name" value="AMELOGENIN"/>
    <property type="match status" value="1"/>
</dbReference>
<evidence type="ECO:0000256" key="3">
    <source>
        <dbReference type="SAM" id="MobiDB-lite"/>
    </source>
</evidence>
<reference evidence="5 6" key="1">
    <citation type="submission" date="2023-01" db="EMBL/GenBank/DDBJ databases">
        <title>Analysis of 21 Apiospora genomes using comparative genomics revels a genus with tremendous synthesis potential of carbohydrate active enzymes and secondary metabolites.</title>
        <authorList>
            <person name="Sorensen T."/>
        </authorList>
    </citation>
    <scope>NUCLEOTIDE SEQUENCE [LARGE SCALE GENOMIC DNA]</scope>
    <source>
        <strain evidence="5 6">CBS 114990</strain>
    </source>
</reference>
<feature type="repeat" description="ANK" evidence="2">
    <location>
        <begin position="737"/>
        <end position="769"/>
    </location>
</feature>
<dbReference type="EMBL" id="JAQQWN010000008">
    <property type="protein sequence ID" value="KAK8071376.1"/>
    <property type="molecule type" value="Genomic_DNA"/>
</dbReference>
<gene>
    <name evidence="5" type="ORF">PG997_011579</name>
</gene>
<feature type="domain" description="Nephrocystin 3-like N-terminal" evidence="4">
    <location>
        <begin position="203"/>
        <end position="379"/>
    </location>
</feature>
<dbReference type="Pfam" id="PF24883">
    <property type="entry name" value="NPHP3_N"/>
    <property type="match status" value="1"/>
</dbReference>
<evidence type="ECO:0000256" key="2">
    <source>
        <dbReference type="PROSITE-ProRule" id="PRU00023"/>
    </source>
</evidence>
<dbReference type="SUPFAM" id="SSF52540">
    <property type="entry name" value="P-loop containing nucleoside triphosphate hydrolases"/>
    <property type="match status" value="1"/>
</dbReference>
<feature type="repeat" description="ANK" evidence="2">
    <location>
        <begin position="1137"/>
        <end position="1171"/>
    </location>
</feature>
<dbReference type="Gene3D" id="3.40.50.300">
    <property type="entry name" value="P-loop containing nucleotide triphosphate hydrolases"/>
    <property type="match status" value="1"/>
</dbReference>
<dbReference type="InterPro" id="IPR002110">
    <property type="entry name" value="Ankyrin_rpt"/>
</dbReference>
<dbReference type="Proteomes" id="UP001433268">
    <property type="component" value="Unassembled WGS sequence"/>
</dbReference>
<dbReference type="InterPro" id="IPR036770">
    <property type="entry name" value="Ankyrin_rpt-contain_sf"/>
</dbReference>
<proteinExistence type="predicted"/>
<dbReference type="GeneID" id="92048954"/>
<dbReference type="PANTHER" id="PTHR10039:SF15">
    <property type="entry name" value="NACHT DOMAIN-CONTAINING PROTEIN"/>
    <property type="match status" value="1"/>
</dbReference>
<dbReference type="SUPFAM" id="SSF48403">
    <property type="entry name" value="Ankyrin repeat"/>
    <property type="match status" value="3"/>
</dbReference>
<feature type="compositionally biased region" description="Acidic residues" evidence="3">
    <location>
        <begin position="1063"/>
        <end position="1078"/>
    </location>
</feature>
<feature type="repeat" description="ANK" evidence="2">
    <location>
        <begin position="1176"/>
        <end position="1208"/>
    </location>
</feature>
<evidence type="ECO:0000259" key="4">
    <source>
        <dbReference type="Pfam" id="PF24883"/>
    </source>
</evidence>
<dbReference type="Gene3D" id="1.25.40.20">
    <property type="entry name" value="Ankyrin repeat-containing domain"/>
    <property type="match status" value="4"/>
</dbReference>
<keyword evidence="2" id="KW-0040">ANK repeat</keyword>
<accession>A0ABR1VM49</accession>
<feature type="region of interest" description="Disordered" evidence="3">
    <location>
        <begin position="1045"/>
        <end position="1078"/>
    </location>
</feature>
<protein>
    <recommendedName>
        <fullName evidence="4">Nephrocystin 3-like N-terminal domain-containing protein</fullName>
    </recommendedName>
</protein>
<name>A0ABR1VM49_9PEZI</name>
<organism evidence="5 6">
    <name type="scientific">Apiospora hydei</name>
    <dbReference type="NCBI Taxonomy" id="1337664"/>
    <lineage>
        <taxon>Eukaryota</taxon>
        <taxon>Fungi</taxon>
        <taxon>Dikarya</taxon>
        <taxon>Ascomycota</taxon>
        <taxon>Pezizomycotina</taxon>
        <taxon>Sordariomycetes</taxon>
        <taxon>Xylariomycetidae</taxon>
        <taxon>Amphisphaeriales</taxon>
        <taxon>Apiosporaceae</taxon>
        <taxon>Apiospora</taxon>
    </lineage>
</organism>
<sequence>MSDPLSIASAVAGLVSLTIEATRLTCKYVAEVSHAGEAVLQCLRSLSLLRDVLARIQESSADGDLALILQRKPQLMAKDDVKRCEQSIDKVRGRLEALFHDDGKIKKRHALTWPFKNAESADLVKQLQEFRDMFAALIAADTLDVSVKSHQVAVETRSVVRDIKDGMASGKRGQATQALLEWIFPEAMETWRLGVDRLPSYQGTGAWLFDSAVFLDWVDSGARRRPVLWCLGPPGSGKSVLMSQAISRIQNQPSQTSGSPKTLVISHFCDHRDSQTQSPDVIIRHLMRQAALQSDSVVANLQKCKEYQDTKRSGRSLRLEELLRIFLDECLSSDSRFAIVLDGLDECAEELAGLEARHEILQLITKAASIGTRILVASRDLADIRAELGDCSSELKVRAPDSDLRSYVTRRLQGIEKRVARAESFKEAIVAKVVQDADGIFLLARLMMDILAPSSINNIRQIKKFLEEPHCDLTKMYEETLTRIMSNNAASADLARKLLLWLCYSQRPLRESEIQHALATELGDDDFDDDGLTPGELLQACCLGIVVSNPEGIYSLFHQTAYDFFRSSPELGSAAAHLLISKTCLCYLSFSTMRDQGPCQSLETLEKRREYFSLLDYAAKHWADHARQVEDVVIDQIISFITDEVLRQCLAQGFYYRKRDDKELQQRIFDSLPTGSTALQVACGRGLPITAKSLLARDLVPKNVTQADDQGWTPFMWCLTSDTEEKDVIGLNKADEAGWTPLFWAVVKGNGAAAERLLAAGACASLQDESGWTPIDWAAFRADKSLVTLLLQHASLPTGYDYGERSRPREFSAIFLAAAAGDNETVEALLQKGATAPVGDGMPARKIERLLHKIGGKVEDYYHSGGTREHRWISTPSVVMTVSFTIRLFESAIRFDQLAIVKMLVELGSPLGAVKGELKDRSALHIAACCGNRRICEYLVSKGADVSLQDGDGYTPLDLAITVAAIPCIKLFLECLDPRSKTMSRLIEDGNAPAEFLYGWKLAIDQQKYSRRTPENMVKTQLEPHVRQDSLYMLEASGASTAVGPLVDFPSRNNANDLRTSQDDGDSDSDSDGGNDEDDDAAIEVLRALLDRGCNVNLAGENDGEIPLHFACRLSKPKLVSFLLENGADVNIVEELYKQPPLTIACAARVVSLDVVRALVQGGADVNATNEGLDFEGHSALLAACHNAPAEVVRYLIASGARVSTCDADGRRPLHLVCDILSSECCWIHDRGAKATVLNFAIAAENWAAVDLLHSRGATALNTSLTSPTLWDHATNPRGEIFRRLVGQYGADPTALVDGDPIIMHCLMQYSQEGRAARDGFEDAVVALMEAGADINAVADYTHLTALASSIGMDLEFMRILLRHGADATGPGMGFIS</sequence>
<evidence type="ECO:0000313" key="5">
    <source>
        <dbReference type="EMBL" id="KAK8071376.1"/>
    </source>
</evidence>
<feature type="repeat" description="ANK" evidence="2">
    <location>
        <begin position="919"/>
        <end position="951"/>
    </location>
</feature>
<feature type="repeat" description="ANK" evidence="2">
    <location>
        <begin position="1103"/>
        <end position="1135"/>
    </location>
</feature>